<protein>
    <submittedName>
        <fullName evidence="2">Glyoxylase-like metal-dependent hydrolase (Beta-lactamase superfamily II)</fullName>
    </submittedName>
</protein>
<dbReference type="SUPFAM" id="SSF56281">
    <property type="entry name" value="Metallo-hydrolase/oxidoreductase"/>
    <property type="match status" value="1"/>
</dbReference>
<dbReference type="AlphaFoldDB" id="A0AAW8F0H5"/>
<keyword evidence="2" id="KW-0378">Hydrolase</keyword>
<dbReference type="EMBL" id="JAUSXV010000001">
    <property type="protein sequence ID" value="MDQ0649273.1"/>
    <property type="molecule type" value="Genomic_DNA"/>
</dbReference>
<gene>
    <name evidence="2" type="ORF">QFZ53_003469</name>
</gene>
<name>A0AAW8F0H5_9MICO</name>
<organism evidence="2 3">
    <name type="scientific">Microbacterium natoriense</name>
    <dbReference type="NCBI Taxonomy" id="284570"/>
    <lineage>
        <taxon>Bacteria</taxon>
        <taxon>Bacillati</taxon>
        <taxon>Actinomycetota</taxon>
        <taxon>Actinomycetes</taxon>
        <taxon>Micrococcales</taxon>
        <taxon>Microbacteriaceae</taxon>
        <taxon>Microbacterium</taxon>
    </lineage>
</organism>
<proteinExistence type="predicted"/>
<evidence type="ECO:0000259" key="1">
    <source>
        <dbReference type="SMART" id="SM00849"/>
    </source>
</evidence>
<sequence length="235" mass="24884">MTAQILRIGDDIIAIHAIVTDEGVTLIDAGLSGDLGILRKALATVGRDIADIRGVVLTHGDDDHIGIAEELRSRHGIPVHVLEPDADLATGAVPARGVKPDAWRLGPSLGFIWKGLRRGALRKTHPKVVTAMADGDVLDLPGRPEIISIPGHTKGSAAIRVAEVEALFLGDAITTRHVLTGAAGARLAPFSDDAPQTRRSLETLRGLPESRIFPGHGPEYHGTVAALLEELDRRG</sequence>
<dbReference type="CDD" id="cd07721">
    <property type="entry name" value="yflN-like_MBL-fold"/>
    <property type="match status" value="1"/>
</dbReference>
<feature type="domain" description="Metallo-beta-lactamase" evidence="1">
    <location>
        <begin position="12"/>
        <end position="216"/>
    </location>
</feature>
<evidence type="ECO:0000313" key="2">
    <source>
        <dbReference type="EMBL" id="MDQ0649273.1"/>
    </source>
</evidence>
<evidence type="ECO:0000313" key="3">
    <source>
        <dbReference type="Proteomes" id="UP001244427"/>
    </source>
</evidence>
<dbReference type="PANTHER" id="PTHR42951">
    <property type="entry name" value="METALLO-BETA-LACTAMASE DOMAIN-CONTAINING"/>
    <property type="match status" value="1"/>
</dbReference>
<dbReference type="Pfam" id="PF00753">
    <property type="entry name" value="Lactamase_B"/>
    <property type="match status" value="1"/>
</dbReference>
<dbReference type="SMART" id="SM00849">
    <property type="entry name" value="Lactamase_B"/>
    <property type="match status" value="1"/>
</dbReference>
<dbReference type="GO" id="GO:0016787">
    <property type="term" value="F:hydrolase activity"/>
    <property type="evidence" value="ECO:0007669"/>
    <property type="project" value="UniProtKB-KW"/>
</dbReference>
<accession>A0AAW8F0H5</accession>
<reference evidence="2 3" key="1">
    <citation type="submission" date="2023-07" db="EMBL/GenBank/DDBJ databases">
        <title>Comparative genomics of wheat-associated soil bacteria to identify genetic determinants of phenazine resistance.</title>
        <authorList>
            <person name="Mouncey N."/>
        </authorList>
    </citation>
    <scope>NUCLEOTIDE SEQUENCE [LARGE SCALE GENOMIC DNA]</scope>
    <source>
        <strain evidence="2 3">W4I9-1</strain>
    </source>
</reference>
<dbReference type="InterPro" id="IPR036866">
    <property type="entry name" value="RibonucZ/Hydroxyglut_hydro"/>
</dbReference>
<dbReference type="InterPro" id="IPR050855">
    <property type="entry name" value="NDM-1-like"/>
</dbReference>
<dbReference type="Proteomes" id="UP001244427">
    <property type="component" value="Unassembled WGS sequence"/>
</dbReference>
<dbReference type="InterPro" id="IPR001279">
    <property type="entry name" value="Metallo-B-lactamas"/>
</dbReference>
<comment type="caution">
    <text evidence="2">The sequence shown here is derived from an EMBL/GenBank/DDBJ whole genome shotgun (WGS) entry which is preliminary data.</text>
</comment>
<keyword evidence="3" id="KW-1185">Reference proteome</keyword>
<dbReference type="Gene3D" id="3.60.15.10">
    <property type="entry name" value="Ribonuclease Z/Hydroxyacylglutathione hydrolase-like"/>
    <property type="match status" value="1"/>
</dbReference>
<dbReference type="PANTHER" id="PTHR42951:SF17">
    <property type="entry name" value="METALLO-BETA-LACTAMASE DOMAIN-CONTAINING PROTEIN"/>
    <property type="match status" value="1"/>
</dbReference>
<dbReference type="RefSeq" id="WP_307298538.1">
    <property type="nucleotide sequence ID" value="NZ_JAUSXV010000001.1"/>
</dbReference>